<reference evidence="1" key="1">
    <citation type="submission" date="2019-04" db="EMBL/GenBank/DDBJ databases">
        <authorList>
            <consortium name="Science for Life Laboratories"/>
        </authorList>
    </citation>
    <scope>NUCLEOTIDE SEQUENCE</scope>
    <source>
        <strain evidence="1">MBLW1</strain>
    </source>
</reference>
<dbReference type="Proteomes" id="UP000464378">
    <property type="component" value="Chromosome"/>
</dbReference>
<dbReference type="InParanoid" id="A0A6C2YNJ2"/>
<evidence type="ECO:0000313" key="1">
    <source>
        <dbReference type="EMBL" id="VIP02625.1"/>
    </source>
</evidence>
<evidence type="ECO:0008006" key="3">
    <source>
        <dbReference type="Google" id="ProtNLM"/>
    </source>
</evidence>
<proteinExistence type="predicted"/>
<protein>
    <recommendedName>
        <fullName evidence="3">DUF1499 domain-containing protein</fullName>
    </recommendedName>
</protein>
<accession>A0A6C2YNJ2</accession>
<dbReference type="KEGG" id="tim:GMBLW1_13350"/>
<keyword evidence="2" id="KW-1185">Reference proteome</keyword>
<dbReference type="EMBL" id="LR586016">
    <property type="protein sequence ID" value="VIP02625.1"/>
    <property type="molecule type" value="Genomic_DNA"/>
</dbReference>
<sequence>MGLIRWFTQNIADTDTNTHADVVPQRYPIAASDAIDRIRAIVQTLPRWQVVESAAEAGTLRLTRRTRTLRFVDDITLRIVPTESGIELHARSQSRLGKGDLGQNRRNLLELFAALRRDLGA</sequence>
<organism evidence="1">
    <name type="scientific">Tuwongella immobilis</name>
    <dbReference type="NCBI Taxonomy" id="692036"/>
    <lineage>
        <taxon>Bacteria</taxon>
        <taxon>Pseudomonadati</taxon>
        <taxon>Planctomycetota</taxon>
        <taxon>Planctomycetia</taxon>
        <taxon>Gemmatales</taxon>
        <taxon>Gemmataceae</taxon>
        <taxon>Tuwongella</taxon>
    </lineage>
</organism>
<dbReference type="EMBL" id="LR593887">
    <property type="protein sequence ID" value="VTS01963.1"/>
    <property type="molecule type" value="Genomic_DNA"/>
</dbReference>
<dbReference type="AlphaFoldDB" id="A0A6C2YNJ2"/>
<gene>
    <name evidence="1" type="ORF">GMBLW1_13350</name>
</gene>
<dbReference type="Pfam" id="PF07386">
    <property type="entry name" value="DUF1499"/>
    <property type="match status" value="1"/>
</dbReference>
<name>A0A6C2YNJ2_9BACT</name>
<evidence type="ECO:0000313" key="2">
    <source>
        <dbReference type="Proteomes" id="UP000464378"/>
    </source>
</evidence>
<dbReference type="InterPro" id="IPR010865">
    <property type="entry name" value="DUF1499"/>
</dbReference>